<reference evidence="2 3" key="1">
    <citation type="submission" date="2012-06" db="EMBL/GenBank/DDBJ databases">
        <title>Finished chromosome of genome of Cylindrospermum stagnale PCC 7417.</title>
        <authorList>
            <consortium name="US DOE Joint Genome Institute"/>
            <person name="Gugger M."/>
            <person name="Coursin T."/>
            <person name="Rippka R."/>
            <person name="Tandeau De Marsac N."/>
            <person name="Huntemann M."/>
            <person name="Wei C.-L."/>
            <person name="Han J."/>
            <person name="Detter J.C."/>
            <person name="Han C."/>
            <person name="Tapia R."/>
            <person name="Chen A."/>
            <person name="Kyrpides N."/>
            <person name="Mavromatis K."/>
            <person name="Markowitz V."/>
            <person name="Szeto E."/>
            <person name="Ivanova N."/>
            <person name="Pagani I."/>
            <person name="Pati A."/>
            <person name="Goodwin L."/>
            <person name="Nordberg H.P."/>
            <person name="Cantor M.N."/>
            <person name="Hua S.X."/>
            <person name="Woyke T."/>
            <person name="Kerfeld C.A."/>
        </authorList>
    </citation>
    <scope>NUCLEOTIDE SEQUENCE [LARGE SCALE GENOMIC DNA]</scope>
    <source>
        <strain evidence="2 3">PCC 7417</strain>
    </source>
</reference>
<gene>
    <name evidence="2" type="ORF">Cylst_0770</name>
</gene>
<dbReference type="RefSeq" id="WP_015206353.1">
    <property type="nucleotide sequence ID" value="NC_019757.1"/>
</dbReference>
<protein>
    <recommendedName>
        <fullName evidence="4">DUF928 domain-containing protein</fullName>
    </recommendedName>
</protein>
<dbReference type="HOGENOM" id="CLU_061545_1_0_3"/>
<dbReference type="STRING" id="56107.Cylst_0770"/>
<feature type="region of interest" description="Disordered" evidence="1">
    <location>
        <begin position="41"/>
        <end position="64"/>
    </location>
</feature>
<dbReference type="eggNOG" id="COG3087">
    <property type="taxonomic scope" value="Bacteria"/>
</dbReference>
<evidence type="ECO:0000256" key="1">
    <source>
        <dbReference type="SAM" id="MobiDB-lite"/>
    </source>
</evidence>
<name>K9WUB4_9NOST</name>
<dbReference type="Proteomes" id="UP000010475">
    <property type="component" value="Chromosome"/>
</dbReference>
<dbReference type="InterPro" id="IPR010328">
    <property type="entry name" value="DUF928"/>
</dbReference>
<dbReference type="OrthoDB" id="536034at2"/>
<evidence type="ECO:0008006" key="4">
    <source>
        <dbReference type="Google" id="ProtNLM"/>
    </source>
</evidence>
<feature type="compositionally biased region" description="Polar residues" evidence="1">
    <location>
        <begin position="41"/>
        <end position="51"/>
    </location>
</feature>
<organism evidence="2 3">
    <name type="scientific">Cylindrospermum stagnale PCC 7417</name>
    <dbReference type="NCBI Taxonomy" id="56107"/>
    <lineage>
        <taxon>Bacteria</taxon>
        <taxon>Bacillati</taxon>
        <taxon>Cyanobacteriota</taxon>
        <taxon>Cyanophyceae</taxon>
        <taxon>Nostocales</taxon>
        <taxon>Nostocaceae</taxon>
        <taxon>Cylindrospermum</taxon>
    </lineage>
</organism>
<evidence type="ECO:0000313" key="2">
    <source>
        <dbReference type="EMBL" id="AFZ23097.1"/>
    </source>
</evidence>
<keyword evidence="3" id="KW-1185">Reference proteome</keyword>
<dbReference type="AlphaFoldDB" id="K9WUB4"/>
<dbReference type="Pfam" id="PF06051">
    <property type="entry name" value="DUF928"/>
    <property type="match status" value="1"/>
</dbReference>
<proteinExistence type="predicted"/>
<dbReference type="KEGG" id="csg:Cylst_0770"/>
<dbReference type="EMBL" id="CP003642">
    <property type="protein sequence ID" value="AFZ23097.1"/>
    <property type="molecule type" value="Genomic_DNA"/>
</dbReference>
<evidence type="ECO:0000313" key="3">
    <source>
        <dbReference type="Proteomes" id="UP000010475"/>
    </source>
</evidence>
<accession>K9WUB4</accession>
<sequence>MNLKKLAVRKTFFQPIIYMLPTALILGSAIQDSGLLKAQTTAPVSSRQSTPPARKPASSKINKSQPIFRWTKPPAGLSTIPGRPIGMGSRDFCPAVENPLRALVPFQERDLTSQLSKASMSTTPMDVWGLTTNKYPTFWFYVPYTTEIPGASAEFVLQDSEENEVYQSTVSLRAKPGIISVTLPSTALPLEINKNYRWFFKVSCSGQKSIPIHVEGDIQRVQLNVSLEKQLATAQQRDKVSIYTDNGIWFDALTLLAQLRQASPNNASLISDWQSLLGSVKLDKNSVNAPFIEDELSNL</sequence>